<organism evidence="6 7">
    <name type="scientific">Hibiscus sabdariffa</name>
    <name type="common">roselle</name>
    <dbReference type="NCBI Taxonomy" id="183260"/>
    <lineage>
        <taxon>Eukaryota</taxon>
        <taxon>Viridiplantae</taxon>
        <taxon>Streptophyta</taxon>
        <taxon>Embryophyta</taxon>
        <taxon>Tracheophyta</taxon>
        <taxon>Spermatophyta</taxon>
        <taxon>Magnoliopsida</taxon>
        <taxon>eudicotyledons</taxon>
        <taxon>Gunneridae</taxon>
        <taxon>Pentapetalae</taxon>
        <taxon>rosids</taxon>
        <taxon>malvids</taxon>
        <taxon>Malvales</taxon>
        <taxon>Malvaceae</taxon>
        <taxon>Malvoideae</taxon>
        <taxon>Hibiscus</taxon>
    </lineage>
</organism>
<evidence type="ECO:0000256" key="5">
    <source>
        <dbReference type="ARBA" id="ARBA00023242"/>
    </source>
</evidence>
<proteinExistence type="predicted"/>
<dbReference type="EMBL" id="JBBPBM010000169">
    <property type="protein sequence ID" value="KAK8502430.1"/>
    <property type="molecule type" value="Genomic_DNA"/>
</dbReference>
<dbReference type="Proteomes" id="UP001472677">
    <property type="component" value="Unassembled WGS sequence"/>
</dbReference>
<dbReference type="PANTHER" id="PTHR14571">
    <property type="entry name" value="HISTONE-LYSINE N-METHYLTRANSFERASE SET-26-RELATED"/>
    <property type="match status" value="1"/>
</dbReference>
<keyword evidence="3" id="KW-0863">Zinc-finger</keyword>
<evidence type="ECO:0000256" key="2">
    <source>
        <dbReference type="ARBA" id="ARBA00022723"/>
    </source>
</evidence>
<dbReference type="InterPro" id="IPR013083">
    <property type="entry name" value="Znf_RING/FYVE/PHD"/>
</dbReference>
<keyword evidence="5" id="KW-0539">Nucleus</keyword>
<comment type="subcellular location">
    <subcellularLocation>
        <location evidence="1">Nucleus</location>
    </subcellularLocation>
</comment>
<reference evidence="6 7" key="1">
    <citation type="journal article" date="2024" name="G3 (Bethesda)">
        <title>Genome assembly of Hibiscus sabdariffa L. provides insights into metabolisms of medicinal natural products.</title>
        <authorList>
            <person name="Kim T."/>
        </authorList>
    </citation>
    <scope>NUCLEOTIDE SEQUENCE [LARGE SCALE GENOMIC DNA]</scope>
    <source>
        <strain evidence="6">TK-2024</strain>
        <tissue evidence="6">Old leaves</tissue>
    </source>
</reference>
<dbReference type="SUPFAM" id="SSF57903">
    <property type="entry name" value="FYVE/PHD zinc finger"/>
    <property type="match status" value="1"/>
</dbReference>
<comment type="caution">
    <text evidence="6">The sequence shown here is derived from an EMBL/GenBank/DDBJ whole genome shotgun (WGS) entry which is preliminary data.</text>
</comment>
<sequence length="154" mass="17672">MTTGEMVHGPWTASAVSILTMVKCDECGVWVHTRCSRYTKGEELFACDKCKNKSYRNESEETEVAQLLIELPTKTVRIESSSTRRPFRLWTDIPMEERVHVQGVLGGESGLFAGLSGVFTPELWKCTGYVPKKFNFQYREFPCWDEKNEDYKIG</sequence>
<dbReference type="PANTHER" id="PTHR14571:SF9">
    <property type="entry name" value="HISTONE-LYSINE N-METHYLTRANSFERASE SET-26-RELATED"/>
    <property type="match status" value="1"/>
</dbReference>
<evidence type="ECO:0000313" key="6">
    <source>
        <dbReference type="EMBL" id="KAK8502430.1"/>
    </source>
</evidence>
<evidence type="ECO:0000256" key="1">
    <source>
        <dbReference type="ARBA" id="ARBA00004123"/>
    </source>
</evidence>
<dbReference type="Gene3D" id="3.30.40.10">
    <property type="entry name" value="Zinc/RING finger domain, C3HC4 (zinc finger)"/>
    <property type="match status" value="1"/>
</dbReference>
<keyword evidence="2" id="KW-0479">Metal-binding</keyword>
<evidence type="ECO:0000313" key="7">
    <source>
        <dbReference type="Proteomes" id="UP001472677"/>
    </source>
</evidence>
<evidence type="ECO:0008006" key="8">
    <source>
        <dbReference type="Google" id="ProtNLM"/>
    </source>
</evidence>
<accession>A0ABR2B6X3</accession>
<gene>
    <name evidence="6" type="ORF">V6N12_020022</name>
</gene>
<name>A0ABR2B6X3_9ROSI</name>
<dbReference type="InterPro" id="IPR011011">
    <property type="entry name" value="Znf_FYVE_PHD"/>
</dbReference>
<protein>
    <recommendedName>
        <fullName evidence="8">Phorbol-ester/DAG-type domain-containing protein</fullName>
    </recommendedName>
</protein>
<evidence type="ECO:0000256" key="3">
    <source>
        <dbReference type="ARBA" id="ARBA00022771"/>
    </source>
</evidence>
<keyword evidence="7" id="KW-1185">Reference proteome</keyword>
<keyword evidence="4" id="KW-0862">Zinc</keyword>
<evidence type="ECO:0000256" key="4">
    <source>
        <dbReference type="ARBA" id="ARBA00022833"/>
    </source>
</evidence>